<proteinExistence type="predicted"/>
<dbReference type="EMBL" id="MU005771">
    <property type="protein sequence ID" value="KAF2708608.1"/>
    <property type="molecule type" value="Genomic_DNA"/>
</dbReference>
<organism evidence="1 2">
    <name type="scientific">Pleomassaria siparia CBS 279.74</name>
    <dbReference type="NCBI Taxonomy" id="1314801"/>
    <lineage>
        <taxon>Eukaryota</taxon>
        <taxon>Fungi</taxon>
        <taxon>Dikarya</taxon>
        <taxon>Ascomycota</taxon>
        <taxon>Pezizomycotina</taxon>
        <taxon>Dothideomycetes</taxon>
        <taxon>Pleosporomycetidae</taxon>
        <taxon>Pleosporales</taxon>
        <taxon>Pleomassariaceae</taxon>
        <taxon>Pleomassaria</taxon>
    </lineage>
</organism>
<evidence type="ECO:0000313" key="1">
    <source>
        <dbReference type="EMBL" id="KAF2708608.1"/>
    </source>
</evidence>
<evidence type="ECO:0000313" key="2">
    <source>
        <dbReference type="Proteomes" id="UP000799428"/>
    </source>
</evidence>
<name>A0A6G1K722_9PLEO</name>
<reference evidence="1" key="1">
    <citation type="journal article" date="2020" name="Stud. Mycol.">
        <title>101 Dothideomycetes genomes: a test case for predicting lifestyles and emergence of pathogens.</title>
        <authorList>
            <person name="Haridas S."/>
            <person name="Albert R."/>
            <person name="Binder M."/>
            <person name="Bloem J."/>
            <person name="Labutti K."/>
            <person name="Salamov A."/>
            <person name="Andreopoulos B."/>
            <person name="Baker S."/>
            <person name="Barry K."/>
            <person name="Bills G."/>
            <person name="Bluhm B."/>
            <person name="Cannon C."/>
            <person name="Castanera R."/>
            <person name="Culley D."/>
            <person name="Daum C."/>
            <person name="Ezra D."/>
            <person name="Gonzalez J."/>
            <person name="Henrissat B."/>
            <person name="Kuo A."/>
            <person name="Liang C."/>
            <person name="Lipzen A."/>
            <person name="Lutzoni F."/>
            <person name="Magnuson J."/>
            <person name="Mondo S."/>
            <person name="Nolan M."/>
            <person name="Ohm R."/>
            <person name="Pangilinan J."/>
            <person name="Park H.-J."/>
            <person name="Ramirez L."/>
            <person name="Alfaro M."/>
            <person name="Sun H."/>
            <person name="Tritt A."/>
            <person name="Yoshinaga Y."/>
            <person name="Zwiers L.-H."/>
            <person name="Turgeon B."/>
            <person name="Goodwin S."/>
            <person name="Spatafora J."/>
            <person name="Crous P."/>
            <person name="Grigoriev I."/>
        </authorList>
    </citation>
    <scope>NUCLEOTIDE SEQUENCE</scope>
    <source>
        <strain evidence="1">CBS 279.74</strain>
    </source>
</reference>
<sequence length="229" mass="25563">MERVIDYNKDEFGSCIYSSFPLGSDSIPCIKTVIDDYLQSMEKIEYHGLPVPDKDKGHGLDHERQRLCQMLVEEIGAVRKMSDEEADWTYDIVGGNMDTKVSSVPRLIDKQYLLYTLPRARPIHGPALRAYLQRLPGETRASPRMAHYPGEGHIPVRTSVSDRKLPFWEALDKKCGLRPRMIDFVALGDGDVPSVGTLDIYLDHLNSGGPTGSVACVDVEILVTCRGTV</sequence>
<keyword evidence="2" id="KW-1185">Reference proteome</keyword>
<protein>
    <submittedName>
        <fullName evidence="1">Uncharacterized protein</fullName>
    </submittedName>
</protein>
<gene>
    <name evidence="1" type="ORF">K504DRAFT_455574</name>
</gene>
<dbReference type="AlphaFoldDB" id="A0A6G1K722"/>
<accession>A0A6G1K722</accession>
<dbReference type="Proteomes" id="UP000799428">
    <property type="component" value="Unassembled WGS sequence"/>
</dbReference>